<keyword evidence="3 9" id="KW-0479">Metal-binding</keyword>
<dbReference type="UniPathway" id="UPA00354"/>
<comment type="pathway">
    <text evidence="2 9">Protein modification; eIF5A hypusination.</text>
</comment>
<proteinExistence type="inferred from homology"/>
<protein>
    <recommendedName>
        <fullName evidence="9">Deoxyhypusine hydroxylase</fullName>
        <shortName evidence="9">DOHH</shortName>
        <ecNumber evidence="9">1.14.99.29</ecNumber>
    </recommendedName>
    <alternativeName>
        <fullName evidence="9">Deoxyhypusine dioxygenase</fullName>
    </alternativeName>
    <alternativeName>
        <fullName evidence="9">Deoxyhypusine monooxygenase</fullName>
    </alternativeName>
</protein>
<dbReference type="Pfam" id="PF13646">
    <property type="entry name" value="HEAT_2"/>
    <property type="match status" value="2"/>
</dbReference>
<feature type="region of interest" description="Disordered" evidence="10">
    <location>
        <begin position="408"/>
        <end position="431"/>
    </location>
</feature>
<feature type="binding site" evidence="9">
    <location>
        <position position="272"/>
    </location>
    <ligand>
        <name>Fe cation</name>
        <dbReference type="ChEBI" id="CHEBI:24875"/>
        <label>2</label>
    </ligand>
</feature>
<dbReference type="GO" id="GO:0019135">
    <property type="term" value="F:deoxyhypusine monooxygenase activity"/>
    <property type="evidence" value="ECO:0007669"/>
    <property type="project" value="UniProtKB-UniRule"/>
</dbReference>
<dbReference type="PANTHER" id="PTHR12697:SF5">
    <property type="entry name" value="DEOXYHYPUSINE HYDROXYLASE"/>
    <property type="match status" value="1"/>
</dbReference>
<evidence type="ECO:0000256" key="2">
    <source>
        <dbReference type="ARBA" id="ARBA00005041"/>
    </source>
</evidence>
<evidence type="ECO:0000256" key="8">
    <source>
        <dbReference type="ARBA" id="ARBA00023256"/>
    </source>
</evidence>
<comment type="cofactor">
    <cofactor evidence="9">
        <name>Fe(2+)</name>
        <dbReference type="ChEBI" id="CHEBI:29033"/>
    </cofactor>
    <text evidence="9">Binds 2 Fe(2+) ions per subunit.</text>
</comment>
<keyword evidence="4" id="KW-0677">Repeat</keyword>
<evidence type="ECO:0000256" key="6">
    <source>
        <dbReference type="ARBA" id="ARBA00023004"/>
    </source>
</evidence>
<dbReference type="InterPro" id="IPR027517">
    <property type="entry name" value="Deoxyhypusine_hydroxylase"/>
</dbReference>
<feature type="binding site" evidence="9">
    <location>
        <position position="74"/>
    </location>
    <ligand>
        <name>Fe cation</name>
        <dbReference type="ChEBI" id="CHEBI:24875"/>
        <label>1</label>
    </ligand>
</feature>
<reference evidence="12" key="1">
    <citation type="submission" date="2016-11" db="UniProtKB">
        <authorList>
            <consortium name="WormBaseParasite"/>
        </authorList>
    </citation>
    <scope>IDENTIFICATION</scope>
</reference>
<evidence type="ECO:0000256" key="1">
    <source>
        <dbReference type="ARBA" id="ARBA00000068"/>
    </source>
</evidence>
<evidence type="ECO:0000256" key="3">
    <source>
        <dbReference type="ARBA" id="ARBA00022723"/>
    </source>
</evidence>
<dbReference type="SMART" id="SM00567">
    <property type="entry name" value="EZ_HEAT"/>
    <property type="match status" value="6"/>
</dbReference>
<feature type="binding site" evidence="9">
    <location>
        <position position="239"/>
    </location>
    <ligand>
        <name>Fe cation</name>
        <dbReference type="ChEBI" id="CHEBI:24875"/>
        <label>2</label>
    </ligand>
</feature>
<keyword evidence="6 9" id="KW-0408">Iron</keyword>
<evidence type="ECO:0000313" key="12">
    <source>
        <dbReference type="WBParaSite" id="maker-uti_cns_0010073-snap-gene-0.6-mRNA-1"/>
    </source>
</evidence>
<dbReference type="Gene3D" id="1.25.10.10">
    <property type="entry name" value="Leucine-rich Repeat Variant"/>
    <property type="match status" value="2"/>
</dbReference>
<evidence type="ECO:0000256" key="4">
    <source>
        <dbReference type="ARBA" id="ARBA00022737"/>
    </source>
</evidence>
<dbReference type="InterPro" id="IPR004155">
    <property type="entry name" value="PBS_lyase_HEAT"/>
</dbReference>
<evidence type="ECO:0000313" key="11">
    <source>
        <dbReference type="Proteomes" id="UP000095280"/>
    </source>
</evidence>
<name>A0A1I8I574_9PLAT</name>
<accession>A0A1I8I574</accession>
<feature type="binding site" evidence="9">
    <location>
        <position position="106"/>
    </location>
    <ligand>
        <name>Fe cation</name>
        <dbReference type="ChEBI" id="CHEBI:24875"/>
        <label>1</label>
    </ligand>
</feature>
<dbReference type="HAMAP" id="MF_03101">
    <property type="entry name" value="Deoxyhypusine_hydroxylase"/>
    <property type="match status" value="1"/>
</dbReference>
<sequence>FLQLSDVMSAAAADIKPVDEATLRSWGEQLAGERTPLVEKYRCLFGLRHAREPAAVDLIGAALFTDKSALLKHEMAYVLGQKGDPASAAILRRVLADPAQPVIVRHEAAEALGAIGTEEALAAVAKLTDSPEQELAETCQLAVRRIAWLKTARPEEVSAAVAACASVDPTPPASASESVAAMAQRLSDPSAPLYDRYCAMFGLRNVALAGPPDGQSAEEAVAGLSAALTCPESALLRHEVAFVLGQLGHPSSMEALIGRLTDQSEHGMVRHEAAEALGAIGTPRCVELLRQYLTDPEILVRESCVVALDIADYMTGSDFQYAKVPTSTTCAFASADFVGHWLLPRRSFWTFNRWWCQVISAHKQQDGNAQHQQAEQQEYDAENARNSANRDIGVCIPFPRIRRQVALEKVDQQSSNQQDNDANSGQNSAGLTKSLHSHAVPLQSLVQQLRTASRRSLRTGCAGPGASPSFASTTRAVKSGGGHDGRLGVILTPLPALGLQRFNATLQFGQLGGRQSCRRHCCVIVQLAGKSGYRTLSRVMVAGGVSIVRAGSASLAPPPASALASL</sequence>
<keyword evidence="8 9" id="KW-0386">Hypusine biosynthesis</keyword>
<dbReference type="EC" id="1.14.99.29" evidence="9"/>
<evidence type="ECO:0000256" key="5">
    <source>
        <dbReference type="ARBA" id="ARBA00023002"/>
    </source>
</evidence>
<dbReference type="Proteomes" id="UP000095280">
    <property type="component" value="Unplaced"/>
</dbReference>
<feature type="region of interest" description="Disordered" evidence="10">
    <location>
        <begin position="456"/>
        <end position="478"/>
    </location>
</feature>
<feature type="binding site" evidence="9">
    <location>
        <position position="271"/>
    </location>
    <ligand>
        <name>Fe cation</name>
        <dbReference type="ChEBI" id="CHEBI:24875"/>
        <label>2</label>
    </ligand>
</feature>
<evidence type="ECO:0000256" key="9">
    <source>
        <dbReference type="HAMAP-Rule" id="MF_03101"/>
    </source>
</evidence>
<dbReference type="GO" id="GO:0046872">
    <property type="term" value="F:metal ion binding"/>
    <property type="evidence" value="ECO:0007669"/>
    <property type="project" value="UniProtKB-KW"/>
</dbReference>
<comment type="catalytic activity">
    <reaction evidence="1 9">
        <text>[eIF5A protein]-deoxyhypusine + AH2 + O2 = [eIF5A protein]-hypusine + A + H2O</text>
        <dbReference type="Rhea" id="RHEA:14101"/>
        <dbReference type="Rhea" id="RHEA-COMP:10144"/>
        <dbReference type="Rhea" id="RHEA-COMP:12592"/>
        <dbReference type="ChEBI" id="CHEBI:13193"/>
        <dbReference type="ChEBI" id="CHEBI:15377"/>
        <dbReference type="ChEBI" id="CHEBI:15379"/>
        <dbReference type="ChEBI" id="CHEBI:17499"/>
        <dbReference type="ChEBI" id="CHEBI:82657"/>
        <dbReference type="ChEBI" id="CHEBI:91175"/>
        <dbReference type="EC" id="1.14.99.29"/>
    </reaction>
</comment>
<organism evidence="11 12">
    <name type="scientific">Macrostomum lignano</name>
    <dbReference type="NCBI Taxonomy" id="282301"/>
    <lineage>
        <taxon>Eukaryota</taxon>
        <taxon>Metazoa</taxon>
        <taxon>Spiralia</taxon>
        <taxon>Lophotrochozoa</taxon>
        <taxon>Platyhelminthes</taxon>
        <taxon>Rhabditophora</taxon>
        <taxon>Macrostomorpha</taxon>
        <taxon>Macrostomida</taxon>
        <taxon>Macrostomidae</taxon>
        <taxon>Macrostomum</taxon>
    </lineage>
</organism>
<feature type="binding site" evidence="9">
    <location>
        <position position="73"/>
    </location>
    <ligand>
        <name>Fe cation</name>
        <dbReference type="ChEBI" id="CHEBI:24875"/>
        <label>1</label>
    </ligand>
</feature>
<feature type="compositionally biased region" description="Low complexity" evidence="10">
    <location>
        <begin position="412"/>
        <end position="428"/>
    </location>
</feature>
<feature type="binding site" evidence="9">
    <location>
        <position position="107"/>
    </location>
    <ligand>
        <name>Fe cation</name>
        <dbReference type="ChEBI" id="CHEBI:24875"/>
        <label>1</label>
    </ligand>
</feature>
<dbReference type="InterPro" id="IPR016024">
    <property type="entry name" value="ARM-type_fold"/>
</dbReference>
<keyword evidence="11" id="KW-1185">Reference proteome</keyword>
<dbReference type="SUPFAM" id="SSF48371">
    <property type="entry name" value="ARM repeat"/>
    <property type="match status" value="1"/>
</dbReference>
<evidence type="ECO:0000256" key="7">
    <source>
        <dbReference type="ARBA" id="ARBA00023033"/>
    </source>
</evidence>
<comment type="function">
    <text evidence="9">Catalyzes the hydroxylation of the N(6)-(4-aminobutyl)-L-lysine intermediate to form hypusine, an essential post-translational modification only found in mature eIF-5A factor.</text>
</comment>
<dbReference type="InterPro" id="IPR011989">
    <property type="entry name" value="ARM-like"/>
</dbReference>
<dbReference type="AlphaFoldDB" id="A0A1I8I574"/>
<feature type="binding site" evidence="9">
    <location>
        <position position="238"/>
    </location>
    <ligand>
        <name>Fe cation</name>
        <dbReference type="ChEBI" id="CHEBI:24875"/>
        <label>2</label>
    </ligand>
</feature>
<dbReference type="PANTHER" id="PTHR12697">
    <property type="entry name" value="PBS LYASE HEAT-LIKE PROTEIN"/>
    <property type="match status" value="1"/>
</dbReference>
<comment type="similarity">
    <text evidence="9">Belongs to the deoxyhypusine hydroxylase family.</text>
</comment>
<evidence type="ECO:0000256" key="10">
    <source>
        <dbReference type="SAM" id="MobiDB-lite"/>
    </source>
</evidence>
<keyword evidence="5 9" id="KW-0560">Oxidoreductase</keyword>
<dbReference type="WBParaSite" id="maker-uti_cns_0010073-snap-gene-0.6-mRNA-1">
    <property type="protein sequence ID" value="maker-uti_cns_0010073-snap-gene-0.6-mRNA-1"/>
    <property type="gene ID" value="maker-uti_cns_0010073-snap-gene-0.6"/>
</dbReference>
<keyword evidence="7 9" id="KW-0503">Monooxygenase</keyword>